<accession>A0A1V4SYK8</accession>
<dbReference type="Gene3D" id="1.10.3720.10">
    <property type="entry name" value="MetI-like"/>
    <property type="match status" value="1"/>
</dbReference>
<feature type="transmembrane region" description="Helical" evidence="7">
    <location>
        <begin position="9"/>
        <end position="27"/>
    </location>
</feature>
<evidence type="ECO:0000256" key="2">
    <source>
        <dbReference type="ARBA" id="ARBA00022448"/>
    </source>
</evidence>
<reference evidence="9 10" key="1">
    <citation type="submission" date="2016-02" db="EMBL/GenBank/DDBJ databases">
        <title>Genome sequence of Clostridium thermobutyricum DSM 4928.</title>
        <authorList>
            <person name="Poehlein A."/>
            <person name="Daniel R."/>
        </authorList>
    </citation>
    <scope>NUCLEOTIDE SEQUENCE [LARGE SCALE GENOMIC DNA]</scope>
    <source>
        <strain evidence="9 10">DSM 4928</strain>
    </source>
</reference>
<dbReference type="Proteomes" id="UP000191448">
    <property type="component" value="Unassembled WGS sequence"/>
</dbReference>
<keyword evidence="3" id="KW-1003">Cell membrane</keyword>
<evidence type="ECO:0000313" key="10">
    <source>
        <dbReference type="Proteomes" id="UP000191448"/>
    </source>
</evidence>
<keyword evidence="5 7" id="KW-1133">Transmembrane helix</keyword>
<evidence type="ECO:0000313" key="9">
    <source>
        <dbReference type="EMBL" id="OPX49044.1"/>
    </source>
</evidence>
<keyword evidence="6 7" id="KW-0472">Membrane</keyword>
<feature type="transmembrane region" description="Helical" evidence="7">
    <location>
        <begin position="179"/>
        <end position="198"/>
    </location>
</feature>
<protein>
    <submittedName>
        <fullName evidence="9">Oligopeptide transport system permease protein OppB</fullName>
    </submittedName>
</protein>
<comment type="subcellular location">
    <subcellularLocation>
        <location evidence="1 7">Cell membrane</location>
        <topology evidence="1 7">Multi-pass membrane protein</topology>
    </subcellularLocation>
</comment>
<sequence>MFRYFGRRIALMIITLFVVITATFFLMNSMPGNPVSSQAKKLPKDVSKAMEQKYGLDKPITERYILYLKNLLKGDLGESFVTPGVTVNDKIKDNFPASVRIGLGAVAVGLVVGVFLGIIAGFKRDTPIDFGVMIIAILGVSIPSFVLATLIQSFLGGTAGIPIAGWYDSSTPFLERFKFAILPTIALSFGGIATYARYMRASVLDVIGQDYILTAKAKGLSFRDISLKHILRNSILPIVTILGPQIATIITGTVVIERIFAVPGIGNALIDAIYTKDYNVIMGLTIFFSALFILSILIVDILYSLIDPRIKLGKS</sequence>
<keyword evidence="2 7" id="KW-0813">Transport</keyword>
<proteinExistence type="inferred from homology"/>
<dbReference type="OrthoDB" id="9773221at2"/>
<dbReference type="RefSeq" id="WP_080022099.1">
    <property type="nucleotide sequence ID" value="NZ_LTAY01000026.1"/>
</dbReference>
<evidence type="ECO:0000256" key="3">
    <source>
        <dbReference type="ARBA" id="ARBA00022475"/>
    </source>
</evidence>
<feature type="transmembrane region" description="Helical" evidence="7">
    <location>
        <begin position="280"/>
        <end position="306"/>
    </location>
</feature>
<comment type="similarity">
    <text evidence="7">Belongs to the binding-protein-dependent transport system permease family.</text>
</comment>
<dbReference type="EMBL" id="LTAY01000026">
    <property type="protein sequence ID" value="OPX49044.1"/>
    <property type="molecule type" value="Genomic_DNA"/>
</dbReference>
<dbReference type="InterPro" id="IPR035906">
    <property type="entry name" value="MetI-like_sf"/>
</dbReference>
<gene>
    <name evidence="9" type="primary">oppB_1</name>
    <name evidence="9" type="ORF">CLTHE_07910</name>
</gene>
<dbReference type="SUPFAM" id="SSF161098">
    <property type="entry name" value="MetI-like"/>
    <property type="match status" value="1"/>
</dbReference>
<dbReference type="PROSITE" id="PS50928">
    <property type="entry name" value="ABC_TM1"/>
    <property type="match status" value="1"/>
</dbReference>
<dbReference type="AlphaFoldDB" id="A0A1V4SYK8"/>
<evidence type="ECO:0000259" key="8">
    <source>
        <dbReference type="PROSITE" id="PS50928"/>
    </source>
</evidence>
<dbReference type="PANTHER" id="PTHR43163:SF6">
    <property type="entry name" value="DIPEPTIDE TRANSPORT SYSTEM PERMEASE PROTEIN DPPB-RELATED"/>
    <property type="match status" value="1"/>
</dbReference>
<dbReference type="Pfam" id="PF19300">
    <property type="entry name" value="BPD_transp_1_N"/>
    <property type="match status" value="1"/>
</dbReference>
<dbReference type="InterPro" id="IPR045621">
    <property type="entry name" value="BPD_transp_1_N"/>
</dbReference>
<evidence type="ECO:0000256" key="5">
    <source>
        <dbReference type="ARBA" id="ARBA00022989"/>
    </source>
</evidence>
<dbReference type="GO" id="GO:0005886">
    <property type="term" value="C:plasma membrane"/>
    <property type="evidence" value="ECO:0007669"/>
    <property type="project" value="UniProtKB-SubCell"/>
</dbReference>
<dbReference type="InterPro" id="IPR000515">
    <property type="entry name" value="MetI-like"/>
</dbReference>
<dbReference type="Pfam" id="PF00528">
    <property type="entry name" value="BPD_transp_1"/>
    <property type="match status" value="1"/>
</dbReference>
<evidence type="ECO:0000256" key="4">
    <source>
        <dbReference type="ARBA" id="ARBA00022692"/>
    </source>
</evidence>
<feature type="transmembrane region" description="Helical" evidence="7">
    <location>
        <begin position="101"/>
        <end position="122"/>
    </location>
</feature>
<organism evidence="9 10">
    <name type="scientific">Clostridium thermobutyricum DSM 4928</name>
    <dbReference type="NCBI Taxonomy" id="1121339"/>
    <lineage>
        <taxon>Bacteria</taxon>
        <taxon>Bacillati</taxon>
        <taxon>Bacillota</taxon>
        <taxon>Clostridia</taxon>
        <taxon>Eubacteriales</taxon>
        <taxon>Clostridiaceae</taxon>
        <taxon>Clostridium</taxon>
    </lineage>
</organism>
<evidence type="ECO:0000256" key="7">
    <source>
        <dbReference type="RuleBase" id="RU363032"/>
    </source>
</evidence>
<feature type="transmembrane region" description="Helical" evidence="7">
    <location>
        <begin position="134"/>
        <end position="167"/>
    </location>
</feature>
<dbReference type="CDD" id="cd06261">
    <property type="entry name" value="TM_PBP2"/>
    <property type="match status" value="1"/>
</dbReference>
<keyword evidence="4 7" id="KW-0812">Transmembrane</keyword>
<dbReference type="PANTHER" id="PTHR43163">
    <property type="entry name" value="DIPEPTIDE TRANSPORT SYSTEM PERMEASE PROTEIN DPPB-RELATED"/>
    <property type="match status" value="1"/>
</dbReference>
<comment type="caution">
    <text evidence="9">The sequence shown here is derived from an EMBL/GenBank/DDBJ whole genome shotgun (WGS) entry which is preliminary data.</text>
</comment>
<evidence type="ECO:0000256" key="1">
    <source>
        <dbReference type="ARBA" id="ARBA00004651"/>
    </source>
</evidence>
<dbReference type="GO" id="GO:0055085">
    <property type="term" value="P:transmembrane transport"/>
    <property type="evidence" value="ECO:0007669"/>
    <property type="project" value="InterPro"/>
</dbReference>
<feature type="domain" description="ABC transmembrane type-1" evidence="8">
    <location>
        <begin position="95"/>
        <end position="303"/>
    </location>
</feature>
<evidence type="ECO:0000256" key="6">
    <source>
        <dbReference type="ARBA" id="ARBA00023136"/>
    </source>
</evidence>
<name>A0A1V4SYK8_9CLOT</name>
<feature type="transmembrane region" description="Helical" evidence="7">
    <location>
        <begin position="235"/>
        <end position="260"/>
    </location>
</feature>